<organism evidence="1 2">
    <name type="scientific">Orenia marismortui</name>
    <dbReference type="NCBI Taxonomy" id="46469"/>
    <lineage>
        <taxon>Bacteria</taxon>
        <taxon>Bacillati</taxon>
        <taxon>Bacillota</taxon>
        <taxon>Clostridia</taxon>
        <taxon>Halanaerobiales</taxon>
        <taxon>Halobacteroidaceae</taxon>
        <taxon>Orenia</taxon>
    </lineage>
</organism>
<comment type="caution">
    <text evidence="1">The sequence shown here is derived from an EMBL/GenBank/DDBJ whole genome shotgun (WGS) entry which is preliminary data.</text>
</comment>
<proteinExistence type="predicted"/>
<dbReference type="STRING" id="926561.GCA_000379025_00936"/>
<dbReference type="Proteomes" id="UP000295832">
    <property type="component" value="Unassembled WGS sequence"/>
</dbReference>
<dbReference type="AlphaFoldDB" id="A0A4R8HGD0"/>
<keyword evidence="2" id="KW-1185">Reference proteome</keyword>
<dbReference type="RefSeq" id="WP_134114225.1">
    <property type="nucleotide sequence ID" value="NZ_SOEG01000001.1"/>
</dbReference>
<dbReference type="PROSITE" id="PS51257">
    <property type="entry name" value="PROKAR_LIPOPROTEIN"/>
    <property type="match status" value="1"/>
</dbReference>
<reference evidence="1 2" key="1">
    <citation type="submission" date="2019-03" db="EMBL/GenBank/DDBJ databases">
        <title>Subsurface microbial communities from deep shales in Ohio and West Virginia, USA.</title>
        <authorList>
            <person name="Wrighton K."/>
        </authorList>
    </citation>
    <scope>NUCLEOTIDE SEQUENCE [LARGE SCALE GENOMIC DNA]</scope>
    <source>
        <strain evidence="1 2">MSL 6dP</strain>
    </source>
</reference>
<gene>
    <name evidence="1" type="ORF">C7959_101117</name>
</gene>
<dbReference type="EMBL" id="SOEG01000001">
    <property type="protein sequence ID" value="TDX59230.1"/>
    <property type="molecule type" value="Genomic_DNA"/>
</dbReference>
<protein>
    <recommendedName>
        <fullName evidence="3">Lipoprotein</fullName>
    </recommendedName>
</protein>
<sequence>MKKLSILGLLLILAISLSGCLVRDSSSKHTLSNEEIAAESLINLEYFFRYNEFYKRKDKDDYGLEVADIMELFNDRKYDEAVVTISDHTGAKQRKDYDTLETELYEQKYLFGNQPNPYRIGVYYPMDREGKSEIEEQIWDQLEINIDLESILLIKDESELERELTDSEKLNRERLRNLKPEVLFETQSKSKVKVGFFVLEQAEDIGPLMTDWGEIYFEFINEGNGWLIDHVAINYEDGIGGLDNAPIDFNDLDDIFVNFPDWVNE</sequence>
<evidence type="ECO:0000313" key="2">
    <source>
        <dbReference type="Proteomes" id="UP000295832"/>
    </source>
</evidence>
<accession>A0A4R8HGD0</accession>
<evidence type="ECO:0008006" key="3">
    <source>
        <dbReference type="Google" id="ProtNLM"/>
    </source>
</evidence>
<name>A0A4R8HGD0_9FIRM</name>
<evidence type="ECO:0000313" key="1">
    <source>
        <dbReference type="EMBL" id="TDX59230.1"/>
    </source>
</evidence>